<dbReference type="PANTHER" id="PTHR43513">
    <property type="entry name" value="DIHYDROOROTATE DEHYDROGENASE B (NAD(+)), ELECTRON TRANSFER SUBUNIT"/>
    <property type="match status" value="1"/>
</dbReference>
<evidence type="ECO:0000313" key="3">
    <source>
        <dbReference type="EMBL" id="GAG29504.1"/>
    </source>
</evidence>
<name>X0WEX6_9ZZZZ</name>
<reference evidence="3" key="1">
    <citation type="journal article" date="2014" name="Front. Microbiol.">
        <title>High frequency of phylogenetically diverse reductive dehalogenase-homologous genes in deep subseafloor sedimentary metagenomes.</title>
        <authorList>
            <person name="Kawai M."/>
            <person name="Futagami T."/>
            <person name="Toyoda A."/>
            <person name="Takaki Y."/>
            <person name="Nishi S."/>
            <person name="Hori S."/>
            <person name="Arai W."/>
            <person name="Tsubouchi T."/>
            <person name="Morono Y."/>
            <person name="Uchiyama I."/>
            <person name="Ito T."/>
            <person name="Fujiyama A."/>
            <person name="Inagaki F."/>
            <person name="Takami H."/>
        </authorList>
    </citation>
    <scope>NUCLEOTIDE SEQUENCE</scope>
    <source>
        <strain evidence="3">Expedition CK06-06</strain>
    </source>
</reference>
<dbReference type="PANTHER" id="PTHR43513:SF1">
    <property type="entry name" value="ANAEROBIC SULFITE REDUCTASE SUBUNIT B"/>
    <property type="match status" value="1"/>
</dbReference>
<proteinExistence type="predicted"/>
<dbReference type="InterPro" id="IPR037117">
    <property type="entry name" value="Dihydroorotate_DH_ele_sf"/>
</dbReference>
<accession>X0WEX6</accession>
<evidence type="ECO:0000259" key="2">
    <source>
        <dbReference type="Pfam" id="PF10418"/>
    </source>
</evidence>
<comment type="caution">
    <text evidence="3">The sequence shown here is derived from an EMBL/GenBank/DDBJ whole genome shotgun (WGS) entry which is preliminary data.</text>
</comment>
<dbReference type="SUPFAM" id="SSF52343">
    <property type="entry name" value="Ferredoxin reductase-like, C-terminal NADP-linked domain"/>
    <property type="match status" value="1"/>
</dbReference>
<dbReference type="InterPro" id="IPR001433">
    <property type="entry name" value="OxRdtase_FAD/NAD-bd"/>
</dbReference>
<feature type="domain" description="Dihydroorotate dehydrogenase electron transfer subunit iron-sulphur cluster binding" evidence="2">
    <location>
        <begin position="107"/>
        <end position="139"/>
    </location>
</feature>
<gene>
    <name evidence="3" type="ORF">S01H1_73464</name>
</gene>
<dbReference type="InterPro" id="IPR039261">
    <property type="entry name" value="FNR_nucleotide-bd"/>
</dbReference>
<protein>
    <recommendedName>
        <fullName evidence="4">Dihydroorotate dehydrogenase electron transfer subunit iron-sulphur cluster binding domain-containing protein</fullName>
    </recommendedName>
</protein>
<evidence type="ECO:0000259" key="1">
    <source>
        <dbReference type="Pfam" id="PF00175"/>
    </source>
</evidence>
<dbReference type="AlphaFoldDB" id="X0WEX6"/>
<feature type="domain" description="Oxidoreductase FAD/NAD(P)-binding" evidence="1">
    <location>
        <begin position="6"/>
        <end position="88"/>
    </location>
</feature>
<feature type="non-terminal residue" evidence="3">
    <location>
        <position position="1"/>
    </location>
</feature>
<organism evidence="3">
    <name type="scientific">marine sediment metagenome</name>
    <dbReference type="NCBI Taxonomy" id="412755"/>
    <lineage>
        <taxon>unclassified sequences</taxon>
        <taxon>metagenomes</taxon>
        <taxon>ecological metagenomes</taxon>
    </lineage>
</organism>
<dbReference type="Gene3D" id="2.10.240.10">
    <property type="entry name" value="Dihydroorotate dehydrogenase, electron transfer subunit"/>
    <property type="match status" value="1"/>
</dbReference>
<dbReference type="Pfam" id="PF10418">
    <property type="entry name" value="DHODB_Fe-S_bind"/>
    <property type="match status" value="1"/>
</dbReference>
<dbReference type="Pfam" id="PF00175">
    <property type="entry name" value="NAD_binding_1"/>
    <property type="match status" value="1"/>
</dbReference>
<dbReference type="InterPro" id="IPR019480">
    <property type="entry name" value="Dihydroorotate_DH_Fe-S-bd"/>
</dbReference>
<evidence type="ECO:0008006" key="4">
    <source>
        <dbReference type="Google" id="ProtNLM"/>
    </source>
</evidence>
<dbReference type="EMBL" id="BARS01049089">
    <property type="protein sequence ID" value="GAG29504.1"/>
    <property type="molecule type" value="Genomic_DNA"/>
</dbReference>
<dbReference type="GO" id="GO:0016491">
    <property type="term" value="F:oxidoreductase activity"/>
    <property type="evidence" value="ECO:0007669"/>
    <property type="project" value="InterPro"/>
</dbReference>
<dbReference type="Gene3D" id="3.40.50.80">
    <property type="entry name" value="Nucleotide-binding domain of ferredoxin-NADP reductase (FNR) module"/>
    <property type="match status" value="1"/>
</dbReference>
<dbReference type="InterPro" id="IPR050353">
    <property type="entry name" value="PyrK_electron_transfer"/>
</dbReference>
<sequence length="147" mass="16428">TLVDRIKDFKSVVCRFGARTPDDFIYKNTLFGPWQKIAGVKIKLTVDEANGDWDGNVGVVTTILAPGDVNIKNAVAVVCGPPVMMKFTTLKLLEFGFPDENIYLSMEKNMSCGIGKCGHCMLGKYYVCKDGPVFTYEQIKQYPDIWD</sequence>